<dbReference type="AlphaFoldDB" id="A0A1V4I9Z2"/>
<dbReference type="InterPro" id="IPR005524">
    <property type="entry name" value="DUF318"/>
</dbReference>
<dbReference type="SUPFAM" id="SSF54862">
    <property type="entry name" value="4Fe-4S ferredoxins"/>
    <property type="match status" value="1"/>
</dbReference>
<dbReference type="OrthoDB" id="9798408at2"/>
<keyword evidence="10" id="KW-1185">Reference proteome</keyword>
<dbReference type="InterPro" id="IPR017896">
    <property type="entry name" value="4Fe4S_Fe-S-bd"/>
</dbReference>
<evidence type="ECO:0000256" key="2">
    <source>
        <dbReference type="ARBA" id="ARBA00006386"/>
    </source>
</evidence>
<dbReference type="Proteomes" id="UP000190140">
    <property type="component" value="Unassembled WGS sequence"/>
</dbReference>
<evidence type="ECO:0000256" key="1">
    <source>
        <dbReference type="ARBA" id="ARBA00004651"/>
    </source>
</evidence>
<proteinExistence type="inferred from homology"/>
<protein>
    <submittedName>
        <fullName evidence="9">Putative permease</fullName>
    </submittedName>
</protein>
<keyword evidence="5 7" id="KW-1133">Transmembrane helix</keyword>
<evidence type="ECO:0000313" key="9">
    <source>
        <dbReference type="EMBL" id="OPJ56811.1"/>
    </source>
</evidence>
<dbReference type="GO" id="GO:0005886">
    <property type="term" value="C:plasma membrane"/>
    <property type="evidence" value="ECO:0007669"/>
    <property type="project" value="UniProtKB-SubCell"/>
</dbReference>
<evidence type="ECO:0000256" key="4">
    <source>
        <dbReference type="ARBA" id="ARBA00022692"/>
    </source>
</evidence>
<sequence>MNIIKKNKLLFIVSLIYIVLFITNTDKAIESTQNSIYYVLEMLQIMPVIFILTSLIEAWVPKEVIMNSFGEKSGIKGSMISFILGSFSAGPIYAAFPVCKTLIKKGASISNVVIILSTWAVVKVPMLANEAKFLGTKFMSIRWILTTISIFIMAYIVSVFVKKESIPNINNNTIKNRVIIKQEYCIGCGICERISPTKFKVLSGKVKILSDIIDESTDEAIERCPVKVIDYV</sequence>
<comment type="subcellular location">
    <subcellularLocation>
        <location evidence="1">Cell membrane</location>
        <topology evidence="1">Multi-pass membrane protein</topology>
    </subcellularLocation>
</comment>
<dbReference type="EMBL" id="MZGW01000001">
    <property type="protein sequence ID" value="OPJ56811.1"/>
    <property type="molecule type" value="Genomic_DNA"/>
</dbReference>
<feature type="transmembrane region" description="Helical" evidence="7">
    <location>
        <begin position="77"/>
        <end position="96"/>
    </location>
</feature>
<evidence type="ECO:0000259" key="8">
    <source>
        <dbReference type="PROSITE" id="PS51379"/>
    </source>
</evidence>
<evidence type="ECO:0000256" key="7">
    <source>
        <dbReference type="SAM" id="Phobius"/>
    </source>
</evidence>
<feature type="domain" description="4Fe-4S ferredoxin-type" evidence="8">
    <location>
        <begin position="176"/>
        <end position="205"/>
    </location>
</feature>
<dbReference type="STRING" id="29349.CLOTH_00930"/>
<keyword evidence="4 7" id="KW-0812">Transmembrane</keyword>
<feature type="transmembrane region" description="Helical" evidence="7">
    <location>
        <begin position="140"/>
        <end position="161"/>
    </location>
</feature>
<evidence type="ECO:0000256" key="5">
    <source>
        <dbReference type="ARBA" id="ARBA00022989"/>
    </source>
</evidence>
<dbReference type="Pfam" id="PF03773">
    <property type="entry name" value="ArsP_1"/>
    <property type="match status" value="1"/>
</dbReference>
<accession>A0A1V4I9Z2</accession>
<dbReference type="Gene3D" id="3.30.70.20">
    <property type="match status" value="1"/>
</dbReference>
<reference evidence="9 10" key="1">
    <citation type="submission" date="2017-03" db="EMBL/GenBank/DDBJ databases">
        <title>Genome sequence of Clostridium thermoalcaliphilum DSM 7309.</title>
        <authorList>
            <person name="Poehlein A."/>
            <person name="Daniel R."/>
        </authorList>
    </citation>
    <scope>NUCLEOTIDE SEQUENCE [LARGE SCALE GENOMIC DNA]</scope>
    <source>
        <strain evidence="9 10">DSM 7309</strain>
    </source>
</reference>
<keyword evidence="3" id="KW-1003">Cell membrane</keyword>
<evidence type="ECO:0000256" key="3">
    <source>
        <dbReference type="ARBA" id="ARBA00022475"/>
    </source>
</evidence>
<gene>
    <name evidence="9" type="ORF">CLOTH_00930</name>
</gene>
<keyword evidence="6 7" id="KW-0472">Membrane</keyword>
<feature type="transmembrane region" description="Helical" evidence="7">
    <location>
        <begin position="35"/>
        <end position="56"/>
    </location>
</feature>
<organism evidence="9 10">
    <name type="scientific">Alkalithermobacter paradoxus</name>
    <dbReference type="NCBI Taxonomy" id="29349"/>
    <lineage>
        <taxon>Bacteria</taxon>
        <taxon>Bacillati</taxon>
        <taxon>Bacillota</taxon>
        <taxon>Clostridia</taxon>
        <taxon>Peptostreptococcales</taxon>
        <taxon>Tepidibacteraceae</taxon>
        <taxon>Alkalithermobacter</taxon>
    </lineage>
</organism>
<comment type="caution">
    <text evidence="9">The sequence shown here is derived from an EMBL/GenBank/DDBJ whole genome shotgun (WGS) entry which is preliminary data.</text>
</comment>
<feature type="transmembrane region" description="Helical" evidence="7">
    <location>
        <begin position="108"/>
        <end position="128"/>
    </location>
</feature>
<evidence type="ECO:0000256" key="6">
    <source>
        <dbReference type="ARBA" id="ARBA00023136"/>
    </source>
</evidence>
<evidence type="ECO:0000313" key="10">
    <source>
        <dbReference type="Proteomes" id="UP000190140"/>
    </source>
</evidence>
<dbReference type="RefSeq" id="WP_079410125.1">
    <property type="nucleotide sequence ID" value="NZ_MZGW01000001.1"/>
</dbReference>
<name>A0A1V4I9Z2_9FIRM</name>
<comment type="similarity">
    <text evidence="2">Belongs to the UPF0718 family.</text>
</comment>
<dbReference type="PROSITE" id="PS51379">
    <property type="entry name" value="4FE4S_FER_2"/>
    <property type="match status" value="1"/>
</dbReference>